<evidence type="ECO:0000313" key="2">
    <source>
        <dbReference type="EMBL" id="GAT47169.1"/>
    </source>
</evidence>
<feature type="region of interest" description="Disordered" evidence="1">
    <location>
        <begin position="277"/>
        <end position="304"/>
    </location>
</feature>
<evidence type="ECO:0000256" key="1">
    <source>
        <dbReference type="SAM" id="MobiDB-lite"/>
    </source>
</evidence>
<accession>A0ABQ0L9M1</accession>
<name>A0ABQ0L9M1_MYCCL</name>
<evidence type="ECO:0000313" key="3">
    <source>
        <dbReference type="Proteomes" id="UP000815677"/>
    </source>
</evidence>
<organism evidence="2 3">
    <name type="scientific">Mycena chlorophos</name>
    <name type="common">Agaric fungus</name>
    <name type="synonym">Agaricus chlorophos</name>
    <dbReference type="NCBI Taxonomy" id="658473"/>
    <lineage>
        <taxon>Eukaryota</taxon>
        <taxon>Fungi</taxon>
        <taxon>Dikarya</taxon>
        <taxon>Basidiomycota</taxon>
        <taxon>Agaricomycotina</taxon>
        <taxon>Agaricomycetes</taxon>
        <taxon>Agaricomycetidae</taxon>
        <taxon>Agaricales</taxon>
        <taxon>Marasmiineae</taxon>
        <taxon>Mycenaceae</taxon>
        <taxon>Mycena</taxon>
    </lineage>
</organism>
<proteinExistence type="predicted"/>
<reference evidence="2" key="1">
    <citation type="submission" date="2014-09" db="EMBL/GenBank/DDBJ databases">
        <title>Genome sequence of the luminous mushroom Mycena chlorophos for searching fungal bioluminescence genes.</title>
        <authorList>
            <person name="Tanaka Y."/>
            <person name="Kasuga D."/>
            <person name="Oba Y."/>
            <person name="Hase S."/>
            <person name="Sato K."/>
            <person name="Oba Y."/>
            <person name="Sakakibara Y."/>
        </authorList>
    </citation>
    <scope>NUCLEOTIDE SEQUENCE</scope>
</reference>
<keyword evidence="3" id="KW-1185">Reference proteome</keyword>
<feature type="compositionally biased region" description="Basic and acidic residues" evidence="1">
    <location>
        <begin position="37"/>
        <end position="46"/>
    </location>
</feature>
<feature type="compositionally biased region" description="Polar residues" evidence="1">
    <location>
        <begin position="155"/>
        <end position="165"/>
    </location>
</feature>
<gene>
    <name evidence="2" type="ORF">MCHLO_04647</name>
</gene>
<dbReference type="Proteomes" id="UP000815677">
    <property type="component" value="Unassembled WGS sequence"/>
</dbReference>
<feature type="region of interest" description="Disordered" evidence="1">
    <location>
        <begin position="141"/>
        <end position="182"/>
    </location>
</feature>
<sequence length="304" mass="32953">MLGPSIFPARRDEDLTTEYWHPALVRNPAASAPTSERTAEQKRHEQPQKVLGCCVAQLGSFGTVLVPLLPVTPHTQRRAPGDFPCLDLRPKWVTPEKAGPLPVWTHDEATDAHSHSFLDSRPFVSAVAARAHGPAYRTKLHELALEEKRDRRTKSALTNSTQPDSASGHGRPYLQPQSQPSRKRCACAGYTTRSFHPPRWNAGHHELNACSWQQSQSESNARHQNPCRSAVPVDRASMALARTSAGSLARQDDSTLDALLVSGQRLSSRDGCFPSFRRIGAPSGGSPGAPRCPGVGASASVKDG</sequence>
<dbReference type="EMBL" id="DF843172">
    <property type="protein sequence ID" value="GAT47169.1"/>
    <property type="molecule type" value="Genomic_DNA"/>
</dbReference>
<protein>
    <submittedName>
        <fullName evidence="2">Uncharacterized protein</fullName>
    </submittedName>
</protein>
<feature type="compositionally biased region" description="Basic and acidic residues" evidence="1">
    <location>
        <begin position="141"/>
        <end position="150"/>
    </location>
</feature>
<feature type="region of interest" description="Disordered" evidence="1">
    <location>
        <begin position="18"/>
        <end position="46"/>
    </location>
</feature>